<feature type="domain" description="O-methyltransferase dimerisation" evidence="6">
    <location>
        <begin position="16"/>
        <end position="91"/>
    </location>
</feature>
<dbReference type="GO" id="GO:0046983">
    <property type="term" value="F:protein dimerization activity"/>
    <property type="evidence" value="ECO:0007669"/>
    <property type="project" value="InterPro"/>
</dbReference>
<dbReference type="PANTHER" id="PTHR43712">
    <property type="entry name" value="PUTATIVE (AFU_ORTHOLOGUE AFUA_4G14580)-RELATED"/>
    <property type="match status" value="1"/>
</dbReference>
<dbReference type="Gene3D" id="1.20.5.840">
    <property type="entry name" value="hypothetical RNA methyltransferase"/>
    <property type="match status" value="1"/>
</dbReference>
<dbReference type="KEGG" id="hbs:IPV69_15800"/>
<feature type="domain" description="O-methyltransferase C-terminal" evidence="5">
    <location>
        <begin position="172"/>
        <end position="320"/>
    </location>
</feature>
<organism evidence="7 8">
    <name type="scientific">Humisphaera borealis</name>
    <dbReference type="NCBI Taxonomy" id="2807512"/>
    <lineage>
        <taxon>Bacteria</taxon>
        <taxon>Pseudomonadati</taxon>
        <taxon>Planctomycetota</taxon>
        <taxon>Phycisphaerae</taxon>
        <taxon>Tepidisphaerales</taxon>
        <taxon>Tepidisphaeraceae</taxon>
        <taxon>Humisphaera</taxon>
    </lineage>
</organism>
<dbReference type="PROSITE" id="PS51683">
    <property type="entry name" value="SAM_OMT_II"/>
    <property type="match status" value="1"/>
</dbReference>
<dbReference type="EMBL" id="CP063458">
    <property type="protein sequence ID" value="QOV87747.1"/>
    <property type="molecule type" value="Genomic_DNA"/>
</dbReference>
<evidence type="ECO:0000256" key="4">
    <source>
        <dbReference type="PIRSR" id="PIRSR005739-1"/>
    </source>
</evidence>
<keyword evidence="8" id="KW-1185">Reference proteome</keyword>
<keyword evidence="2" id="KW-0808">Transferase</keyword>
<dbReference type="InterPro" id="IPR029063">
    <property type="entry name" value="SAM-dependent_MTases_sf"/>
</dbReference>
<dbReference type="InterPro" id="IPR016461">
    <property type="entry name" value="COMT-like"/>
</dbReference>
<evidence type="ECO:0000256" key="1">
    <source>
        <dbReference type="ARBA" id="ARBA00022603"/>
    </source>
</evidence>
<dbReference type="InterPro" id="IPR036390">
    <property type="entry name" value="WH_DNA-bd_sf"/>
</dbReference>
<dbReference type="GO" id="GO:0008171">
    <property type="term" value="F:O-methyltransferase activity"/>
    <property type="evidence" value="ECO:0007669"/>
    <property type="project" value="InterPro"/>
</dbReference>
<dbReference type="Proteomes" id="UP000593765">
    <property type="component" value="Chromosome"/>
</dbReference>
<dbReference type="SUPFAM" id="SSF53335">
    <property type="entry name" value="S-adenosyl-L-methionine-dependent methyltransferases"/>
    <property type="match status" value="1"/>
</dbReference>
<dbReference type="SUPFAM" id="SSF46785">
    <property type="entry name" value="Winged helix' DNA-binding domain"/>
    <property type="match status" value="1"/>
</dbReference>
<evidence type="ECO:0000313" key="7">
    <source>
        <dbReference type="EMBL" id="QOV87747.1"/>
    </source>
</evidence>
<dbReference type="Pfam" id="PF08100">
    <property type="entry name" value="Dimerisation"/>
    <property type="match status" value="1"/>
</dbReference>
<dbReference type="PIRSF" id="PIRSF005739">
    <property type="entry name" value="O-mtase"/>
    <property type="match status" value="1"/>
</dbReference>
<dbReference type="InterPro" id="IPR001077">
    <property type="entry name" value="COMT_C"/>
</dbReference>
<dbReference type="InterPro" id="IPR012967">
    <property type="entry name" value="COMT_dimerisation"/>
</dbReference>
<gene>
    <name evidence="7" type="ORF">IPV69_15800</name>
</gene>
<feature type="active site" description="Proton acceptor" evidence="4">
    <location>
        <position position="247"/>
    </location>
</feature>
<keyword evidence="3" id="KW-0949">S-adenosyl-L-methionine</keyword>
<evidence type="ECO:0000256" key="3">
    <source>
        <dbReference type="ARBA" id="ARBA00022691"/>
    </source>
</evidence>
<dbReference type="GO" id="GO:0032259">
    <property type="term" value="P:methylation"/>
    <property type="evidence" value="ECO:0007669"/>
    <property type="project" value="UniProtKB-KW"/>
</dbReference>
<evidence type="ECO:0000259" key="5">
    <source>
        <dbReference type="Pfam" id="PF00891"/>
    </source>
</evidence>
<dbReference type="InterPro" id="IPR036388">
    <property type="entry name" value="WH-like_DNA-bd_sf"/>
</dbReference>
<dbReference type="AlphaFoldDB" id="A0A7M2WQE3"/>
<dbReference type="Pfam" id="PF00891">
    <property type="entry name" value="Methyltransf_2"/>
    <property type="match status" value="1"/>
</dbReference>
<evidence type="ECO:0000259" key="6">
    <source>
        <dbReference type="Pfam" id="PF08100"/>
    </source>
</evidence>
<evidence type="ECO:0000313" key="8">
    <source>
        <dbReference type="Proteomes" id="UP000593765"/>
    </source>
</evidence>
<name>A0A7M2WQE3_9BACT</name>
<accession>A0A7M2WQE3</accession>
<dbReference type="Gene3D" id="1.10.10.10">
    <property type="entry name" value="Winged helix-like DNA-binding domain superfamily/Winged helix DNA-binding domain"/>
    <property type="match status" value="1"/>
</dbReference>
<dbReference type="Gene3D" id="3.40.50.150">
    <property type="entry name" value="Vaccinia Virus protein VP39"/>
    <property type="match status" value="1"/>
</dbReference>
<sequence>METPVGPPPSPFLVFEAINAYHRTAAIKAAIELQVFTAIDNGRRSAAEIAAACGAAERGVRIICDNLVVYGLLTKDGTQYGLTATAKTFLSGNSPAYMGGAIQFLLSPTIMLGFDRMTEAVRRGGTAIPESGTLAPEHNVWVDFARAMAPMMMMPAQQLAETVLKVKPGPIAVLDIAAGHGLYGLAVCKANPASRLTALDWANVLEVATENAAKIGLADRFTTIAGSAFDAPLGGPYDVILLPNFLHHFDPPTCVALAKRLKSALNPDGVVATMEFVPNDDRVSPPGAATFSLVMLASTPSGDAYTFKEYEQMFADAGYSSSELHRFEGAPHAVVLTRP</sequence>
<dbReference type="CDD" id="cd02440">
    <property type="entry name" value="AdoMet_MTases"/>
    <property type="match status" value="1"/>
</dbReference>
<protein>
    <submittedName>
        <fullName evidence="7">Class I SAM-dependent methyltransferase</fullName>
    </submittedName>
</protein>
<proteinExistence type="predicted"/>
<keyword evidence="1 7" id="KW-0489">Methyltransferase</keyword>
<evidence type="ECO:0000256" key="2">
    <source>
        <dbReference type="ARBA" id="ARBA00022679"/>
    </source>
</evidence>
<reference evidence="7 8" key="1">
    <citation type="submission" date="2020-10" db="EMBL/GenBank/DDBJ databases">
        <title>Wide distribution of Phycisphaera-like planctomycetes from WD2101 soil group in peatlands and genome analysis of the first cultivated representative.</title>
        <authorList>
            <person name="Dedysh S.N."/>
            <person name="Beletsky A.V."/>
            <person name="Ivanova A."/>
            <person name="Kulichevskaya I.S."/>
            <person name="Suzina N.E."/>
            <person name="Philippov D.A."/>
            <person name="Rakitin A.L."/>
            <person name="Mardanov A.V."/>
            <person name="Ravin N.V."/>
        </authorList>
    </citation>
    <scope>NUCLEOTIDE SEQUENCE [LARGE SCALE GENOMIC DNA]</scope>
    <source>
        <strain evidence="7 8">M1803</strain>
    </source>
</reference>
<dbReference type="RefSeq" id="WP_206290655.1">
    <property type="nucleotide sequence ID" value="NZ_CP063458.1"/>
</dbReference>
<dbReference type="PANTHER" id="PTHR43712:SF2">
    <property type="entry name" value="O-METHYLTRANSFERASE CICE"/>
    <property type="match status" value="1"/>
</dbReference>